<reference evidence="2" key="1">
    <citation type="submission" date="2020-03" db="EMBL/GenBank/DDBJ databases">
        <title>The deep terrestrial virosphere.</title>
        <authorList>
            <person name="Holmfeldt K."/>
            <person name="Nilsson E."/>
            <person name="Simone D."/>
            <person name="Lopez-Fernandez M."/>
            <person name="Wu X."/>
            <person name="de Brujin I."/>
            <person name="Lundin D."/>
            <person name="Andersson A."/>
            <person name="Bertilsson S."/>
            <person name="Dopson M."/>
        </authorList>
    </citation>
    <scope>NUCLEOTIDE SEQUENCE</scope>
    <source>
        <strain evidence="2">MM415B01169</strain>
    </source>
</reference>
<feature type="region of interest" description="Disordered" evidence="1">
    <location>
        <begin position="688"/>
        <end position="731"/>
    </location>
</feature>
<name>A0A6M3ISG0_9ZZZZ</name>
<evidence type="ECO:0000256" key="1">
    <source>
        <dbReference type="SAM" id="MobiDB-lite"/>
    </source>
</evidence>
<evidence type="ECO:0008006" key="3">
    <source>
        <dbReference type="Google" id="ProtNLM"/>
    </source>
</evidence>
<protein>
    <recommendedName>
        <fullName evidence="3">Portal protein</fullName>
    </recommendedName>
</protein>
<organism evidence="2">
    <name type="scientific">viral metagenome</name>
    <dbReference type="NCBI Taxonomy" id="1070528"/>
    <lineage>
        <taxon>unclassified sequences</taxon>
        <taxon>metagenomes</taxon>
        <taxon>organismal metagenomes</taxon>
    </lineage>
</organism>
<accession>A0A6M3ISG0</accession>
<dbReference type="EMBL" id="MT141399">
    <property type="protein sequence ID" value="QJA60198.1"/>
    <property type="molecule type" value="Genomic_DNA"/>
</dbReference>
<proteinExistence type="predicted"/>
<sequence length="731" mass="82436">MSIITDLARRFAQTDSRNIGQAMDELVAQAITQRAPHERRWYNNNFFDDGYHFKIISKKTGKVIDHINRQEGYIERAIPRASRQVRGVTNLLFAAEPYPVVYPDRVFKNKYPDSIDPQTGKPIENPEYIKALDQAKKIAKMRGLWLTTEWDDEQDLPIKLIDLLILAAKNSISWLQVYSDPKKQKVITEVFDAFDVIVYGDKRETKDLPFMTKVKSMDFKEVISNPMFDPKMLEKLSPDNKYATSEIKEAYMRARFGAKLTVKNQSTLLVSESFIKEVLTDDNWEQAVEKGQNNGAMEGKSRGDMIMRHPFSAGGMTLLDEYVDYDDYPLVPIRFEPGSLYQVPFIERFIPQNKSLDIIMTRLEKWINAMIVGVYQKRKGENFNVSNFPGGQAIEYETTPLTQMQNGTVGQTPFAVIELLNKFIDEQGATTSALAQLPSGVKSGVAIESVKSAEYANLKIPILMLKKSIKEIAERMLERAHKDILEPQEYSTVEDGEPNYFDVIGQRGYDLSQQVNKELPEDVVVLNKKVRVRIEIEPGMGLTMEGKREAMQQIINYMLQLMQTNPDFIAPEALKQVIKRFLETFGYGSTQEFMEALEEAGEQGISDVTIQKMKMAVLESLEEAGEVGPKASEKRVMENKMGTLAALDESGLADKMGQSNIQDNPEIAPIPYKDAPEDIKRQMEANAGLIPSKDVSPAGTDQLNKHADTMNKVKAATQPQKSQGGGNSDGV</sequence>
<gene>
    <name evidence="2" type="ORF">MM415B01169_0031</name>
</gene>
<dbReference type="AlphaFoldDB" id="A0A6M3ISG0"/>
<evidence type="ECO:0000313" key="2">
    <source>
        <dbReference type="EMBL" id="QJA60198.1"/>
    </source>
</evidence>